<name>A0A2U1QME4_ARTAN</name>
<comment type="caution">
    <text evidence="1">The sequence shown here is derived from an EMBL/GenBank/DDBJ whole genome shotgun (WGS) entry which is preliminary data.</text>
</comment>
<keyword evidence="2" id="KW-1185">Reference proteome</keyword>
<reference evidence="1 2" key="1">
    <citation type="journal article" date="2018" name="Mol. Plant">
        <title>The genome of Artemisia annua provides insight into the evolution of Asteraceae family and artemisinin biosynthesis.</title>
        <authorList>
            <person name="Shen Q."/>
            <person name="Zhang L."/>
            <person name="Liao Z."/>
            <person name="Wang S."/>
            <person name="Yan T."/>
            <person name="Shi P."/>
            <person name="Liu M."/>
            <person name="Fu X."/>
            <person name="Pan Q."/>
            <person name="Wang Y."/>
            <person name="Lv Z."/>
            <person name="Lu X."/>
            <person name="Zhang F."/>
            <person name="Jiang W."/>
            <person name="Ma Y."/>
            <person name="Chen M."/>
            <person name="Hao X."/>
            <person name="Li L."/>
            <person name="Tang Y."/>
            <person name="Lv G."/>
            <person name="Zhou Y."/>
            <person name="Sun X."/>
            <person name="Brodelius P.E."/>
            <person name="Rose J.K.C."/>
            <person name="Tang K."/>
        </authorList>
    </citation>
    <scope>NUCLEOTIDE SEQUENCE [LARGE SCALE GENOMIC DNA]</scope>
    <source>
        <strain evidence="2">cv. Huhao1</strain>
        <tissue evidence="1">Leaf</tissue>
    </source>
</reference>
<dbReference type="Proteomes" id="UP000245207">
    <property type="component" value="Unassembled WGS sequence"/>
</dbReference>
<evidence type="ECO:0000313" key="1">
    <source>
        <dbReference type="EMBL" id="PWA99158.1"/>
    </source>
</evidence>
<dbReference type="EMBL" id="PKPP01000033">
    <property type="protein sequence ID" value="PWA99158.1"/>
    <property type="molecule type" value="Genomic_DNA"/>
</dbReference>
<accession>A0A2U1QME4</accession>
<proteinExistence type="predicted"/>
<sequence>MFHPQANPGQATPANAFVKYDDGVISIVLVTGTNNKYNIQLKVEGIEIDSKGVLVISRASLTDLQEMVNKNLVKFKLDFSDLVHPEAWLRFNNTLSFSAAGMTNVAITSNHNTTALSKSTDFNNNRKTTTTVNDKAHFLVRIRDPLEHQEEAVQVSVAGTFNGIVLLAYIIKPSCRTHMILYNPLTCASKLILEMDPPSSIYLVPHVFVLDLDLGNYGIDSCDRPGEEGGRVSASAVAGVILLVKKVTVLVLVCWLVHVNQFLHQAQTMCCYRVHGQRLSSITLISPLDIVVLKN</sequence>
<dbReference type="AlphaFoldDB" id="A0A2U1QME4"/>
<protein>
    <submittedName>
        <fullName evidence="1">F-box domain-containing protein</fullName>
    </submittedName>
</protein>
<organism evidence="1 2">
    <name type="scientific">Artemisia annua</name>
    <name type="common">Sweet wormwood</name>
    <dbReference type="NCBI Taxonomy" id="35608"/>
    <lineage>
        <taxon>Eukaryota</taxon>
        <taxon>Viridiplantae</taxon>
        <taxon>Streptophyta</taxon>
        <taxon>Embryophyta</taxon>
        <taxon>Tracheophyta</taxon>
        <taxon>Spermatophyta</taxon>
        <taxon>Magnoliopsida</taxon>
        <taxon>eudicotyledons</taxon>
        <taxon>Gunneridae</taxon>
        <taxon>Pentapetalae</taxon>
        <taxon>asterids</taxon>
        <taxon>campanulids</taxon>
        <taxon>Asterales</taxon>
        <taxon>Asteraceae</taxon>
        <taxon>Asteroideae</taxon>
        <taxon>Anthemideae</taxon>
        <taxon>Artemisiinae</taxon>
        <taxon>Artemisia</taxon>
    </lineage>
</organism>
<evidence type="ECO:0000313" key="2">
    <source>
        <dbReference type="Proteomes" id="UP000245207"/>
    </source>
</evidence>
<gene>
    <name evidence="1" type="ORF">CTI12_AA012080</name>
</gene>